<keyword evidence="1" id="KW-0966">Cell projection</keyword>
<dbReference type="AlphaFoldDB" id="A0A5A7PGS2"/>
<accession>A0A5A7PGS2</accession>
<evidence type="ECO:0000313" key="2">
    <source>
        <dbReference type="Proteomes" id="UP000325081"/>
    </source>
</evidence>
<organism evidence="1 2">
    <name type="scientific">Striga asiatica</name>
    <name type="common">Asiatic witchweed</name>
    <name type="synonym">Buchnera asiatica</name>
    <dbReference type="NCBI Taxonomy" id="4170"/>
    <lineage>
        <taxon>Eukaryota</taxon>
        <taxon>Viridiplantae</taxon>
        <taxon>Streptophyta</taxon>
        <taxon>Embryophyta</taxon>
        <taxon>Tracheophyta</taxon>
        <taxon>Spermatophyta</taxon>
        <taxon>Magnoliopsida</taxon>
        <taxon>eudicotyledons</taxon>
        <taxon>Gunneridae</taxon>
        <taxon>Pentapetalae</taxon>
        <taxon>asterids</taxon>
        <taxon>lamiids</taxon>
        <taxon>Lamiales</taxon>
        <taxon>Orobanchaceae</taxon>
        <taxon>Buchnereae</taxon>
        <taxon>Striga</taxon>
    </lineage>
</organism>
<comment type="caution">
    <text evidence="1">The sequence shown here is derived from an EMBL/GenBank/DDBJ whole genome shotgun (WGS) entry which is preliminary data.</text>
</comment>
<protein>
    <submittedName>
        <fullName evidence="1">Flagellar L-ring protein</fullName>
    </submittedName>
</protein>
<reference evidence="2" key="1">
    <citation type="journal article" date="2019" name="Curr. Biol.">
        <title>Genome Sequence of Striga asiatica Provides Insight into the Evolution of Plant Parasitism.</title>
        <authorList>
            <person name="Yoshida S."/>
            <person name="Kim S."/>
            <person name="Wafula E.K."/>
            <person name="Tanskanen J."/>
            <person name="Kim Y.M."/>
            <person name="Honaas L."/>
            <person name="Yang Z."/>
            <person name="Spallek T."/>
            <person name="Conn C.E."/>
            <person name="Ichihashi Y."/>
            <person name="Cheong K."/>
            <person name="Cui S."/>
            <person name="Der J.P."/>
            <person name="Gundlach H."/>
            <person name="Jiao Y."/>
            <person name="Hori C."/>
            <person name="Ishida J.K."/>
            <person name="Kasahara H."/>
            <person name="Kiba T."/>
            <person name="Kim M.S."/>
            <person name="Koo N."/>
            <person name="Laohavisit A."/>
            <person name="Lee Y.H."/>
            <person name="Lumba S."/>
            <person name="McCourt P."/>
            <person name="Mortimer J.C."/>
            <person name="Mutuku J.M."/>
            <person name="Nomura T."/>
            <person name="Sasaki-Sekimoto Y."/>
            <person name="Seto Y."/>
            <person name="Wang Y."/>
            <person name="Wakatake T."/>
            <person name="Sakakibara H."/>
            <person name="Demura T."/>
            <person name="Yamaguchi S."/>
            <person name="Yoneyama K."/>
            <person name="Manabe R.I."/>
            <person name="Nelson D.C."/>
            <person name="Schulman A.H."/>
            <person name="Timko M.P."/>
            <person name="dePamphilis C.W."/>
            <person name="Choi D."/>
            <person name="Shirasu K."/>
        </authorList>
    </citation>
    <scope>NUCLEOTIDE SEQUENCE [LARGE SCALE GENOMIC DNA]</scope>
    <source>
        <strain evidence="2">cv. UVA1</strain>
    </source>
</reference>
<dbReference type="EMBL" id="BKCP01004516">
    <property type="protein sequence ID" value="GER31924.1"/>
    <property type="molecule type" value="Genomic_DNA"/>
</dbReference>
<name>A0A5A7PGS2_STRAF</name>
<evidence type="ECO:0000313" key="1">
    <source>
        <dbReference type="EMBL" id="GER31924.1"/>
    </source>
</evidence>
<keyword evidence="1" id="KW-0282">Flagellum</keyword>
<proteinExistence type="predicted"/>
<keyword evidence="1" id="KW-0969">Cilium</keyword>
<gene>
    <name evidence="1" type="ORF">STAS_07969</name>
</gene>
<sequence>MGLFLGHSILLVPEPGPKRPVYSVVIRVPRVGKPLKANESGMYQIGCCTTILTVIDREHQSFSIFCIVFLNLLSGPTDDHILTILRIGMNYDLMPAARGLHCEAPYLEKECRHNQQ</sequence>
<keyword evidence="2" id="KW-1185">Reference proteome</keyword>
<dbReference type="Proteomes" id="UP000325081">
    <property type="component" value="Unassembled WGS sequence"/>
</dbReference>